<evidence type="ECO:0000313" key="3">
    <source>
        <dbReference type="Proteomes" id="UP000297891"/>
    </source>
</evidence>
<dbReference type="AlphaFoldDB" id="A0A2M9Y3I0"/>
<sequence>MKTKYLLPILFISIMTSEVMSRPLAVQNFKYKKDIKISGNLSPNGIVKLTLDEDIYKHSFYGDLRVTHNGEIVPYHIQNAEEVSKNTEKVKPELLFSNKKDNLEIYVIELPKLPEGMNYTKLSVNNSYDYETSVTLKLGDNPDQFFDSKSVFLYKYGNQSTSEIDLGGTKHRFIRLEAEPGSDLKFPSAYRAKQNKNLYWEKSHSVANPELADNLCKFSFANESQSAFQILKLEFEEGNWERQVTVRAKIDKKEWDTVFEGTVSHNQAEGVNTEIPLSRTISREFEIQIYDGENETLHLKNVITVQPLEEVYFFANNEGNKDGYALYYGNPYQWSGNFDPYSYPSGDEIKNNDSKTATLVAEIENPDFSFSVLYPPVSGYLATGFFYLGVAALLFLLFSILKTKRSVLAESESK</sequence>
<dbReference type="EMBL" id="RQFP01000014">
    <property type="protein sequence ID" value="TGK91293.1"/>
    <property type="molecule type" value="Genomic_DNA"/>
</dbReference>
<keyword evidence="1" id="KW-0472">Membrane</keyword>
<keyword evidence="1" id="KW-0812">Transmembrane</keyword>
<dbReference type="RefSeq" id="WP_100790427.1">
    <property type="nucleotide sequence ID" value="NZ_NPDQ01000003.1"/>
</dbReference>
<dbReference type="Proteomes" id="UP000297891">
    <property type="component" value="Unassembled WGS sequence"/>
</dbReference>
<name>A0A2M9Y3I0_9LEPT</name>
<evidence type="ECO:0000256" key="1">
    <source>
        <dbReference type="SAM" id="Phobius"/>
    </source>
</evidence>
<keyword evidence="1" id="KW-1133">Transmembrane helix</keyword>
<feature type="transmembrane region" description="Helical" evidence="1">
    <location>
        <begin position="379"/>
        <end position="401"/>
    </location>
</feature>
<accession>A0A2M9Y3I0</accession>
<protein>
    <recommendedName>
        <fullName evidence="4">DUF3999 family protein</fullName>
    </recommendedName>
</protein>
<reference evidence="2" key="1">
    <citation type="journal article" date="2019" name="PLoS Negl. Trop. Dis.">
        <title>Revisiting the worldwide diversity of Leptospira species in the environment.</title>
        <authorList>
            <person name="Vincent A.T."/>
            <person name="Schiettekatte O."/>
            <person name="Bourhy P."/>
            <person name="Veyrier F.J."/>
            <person name="Picardeau M."/>
        </authorList>
    </citation>
    <scope>NUCLEOTIDE SEQUENCE [LARGE SCALE GENOMIC DNA]</scope>
    <source>
        <strain evidence="2">201800277</strain>
    </source>
</reference>
<gene>
    <name evidence="2" type="ORF">EHQ30_13765</name>
</gene>
<evidence type="ECO:0008006" key="4">
    <source>
        <dbReference type="Google" id="ProtNLM"/>
    </source>
</evidence>
<evidence type="ECO:0000313" key="2">
    <source>
        <dbReference type="EMBL" id="TGK91293.1"/>
    </source>
</evidence>
<dbReference type="OrthoDB" id="342685at2"/>
<comment type="caution">
    <text evidence="2">The sequence shown here is derived from an EMBL/GenBank/DDBJ whole genome shotgun (WGS) entry which is preliminary data.</text>
</comment>
<proteinExistence type="predicted"/>
<keyword evidence="3" id="KW-1185">Reference proteome</keyword>
<organism evidence="2 3">
    <name type="scientific">Leptospira brenneri</name>
    <dbReference type="NCBI Taxonomy" id="2023182"/>
    <lineage>
        <taxon>Bacteria</taxon>
        <taxon>Pseudomonadati</taxon>
        <taxon>Spirochaetota</taxon>
        <taxon>Spirochaetia</taxon>
        <taxon>Leptospirales</taxon>
        <taxon>Leptospiraceae</taxon>
        <taxon>Leptospira</taxon>
    </lineage>
</organism>